<dbReference type="AlphaFoldDB" id="A0A420F107"/>
<reference evidence="2" key="2">
    <citation type="submission" date="2022-10" db="EMBL/GenBank/DDBJ databases">
        <title>The complete genomes of actinobacterial strains from the NBC collection.</title>
        <authorList>
            <person name="Joergensen T.S."/>
            <person name="Alvarez Arevalo M."/>
            <person name="Sterndorff E.B."/>
            <person name="Faurdal D."/>
            <person name="Vuksanovic O."/>
            <person name="Mourched A.-S."/>
            <person name="Charusanti P."/>
            <person name="Shaw S."/>
            <person name="Blin K."/>
            <person name="Weber T."/>
        </authorList>
    </citation>
    <scope>NUCLEOTIDE SEQUENCE</scope>
    <source>
        <strain evidence="2">NBC_00256</strain>
    </source>
</reference>
<protein>
    <submittedName>
        <fullName evidence="1">Uncharacterized protein</fullName>
    </submittedName>
</protein>
<accession>A0A420F107</accession>
<proteinExistence type="predicted"/>
<dbReference type="Proteomes" id="UP000285744">
    <property type="component" value="Unassembled WGS sequence"/>
</dbReference>
<evidence type="ECO:0000313" key="3">
    <source>
        <dbReference type="Proteomes" id="UP000285744"/>
    </source>
</evidence>
<evidence type="ECO:0000313" key="4">
    <source>
        <dbReference type="Proteomes" id="UP001432190"/>
    </source>
</evidence>
<organism evidence="1 3">
    <name type="scientific">Micromonospora globbae</name>
    <dbReference type="NCBI Taxonomy" id="1894969"/>
    <lineage>
        <taxon>Bacteria</taxon>
        <taxon>Bacillati</taxon>
        <taxon>Actinomycetota</taxon>
        <taxon>Actinomycetes</taxon>
        <taxon>Micromonosporales</taxon>
        <taxon>Micromonosporaceae</taxon>
        <taxon>Micromonospora</taxon>
    </lineage>
</organism>
<evidence type="ECO:0000313" key="1">
    <source>
        <dbReference type="EMBL" id="RKF26618.1"/>
    </source>
</evidence>
<dbReference type="Proteomes" id="UP001432190">
    <property type="component" value="Chromosome"/>
</dbReference>
<keyword evidence="4" id="KW-1185">Reference proteome</keyword>
<dbReference type="EMBL" id="CP108084">
    <property type="protein sequence ID" value="WUP49635.1"/>
    <property type="molecule type" value="Genomic_DNA"/>
</dbReference>
<evidence type="ECO:0000313" key="2">
    <source>
        <dbReference type="EMBL" id="WUP49635.1"/>
    </source>
</evidence>
<dbReference type="OrthoDB" id="3697982at2"/>
<gene>
    <name evidence="1" type="ORF">D7I43_14250</name>
    <name evidence="2" type="ORF">OG994_29595</name>
</gene>
<reference evidence="1 3" key="1">
    <citation type="journal article" date="2018" name="Int. J. Syst. Evol. Microbiol.">
        <title>Micromonospora globbae sp. nov., an endophytic actinomycete isolated from roots of Globba winitii C. H. Wright.</title>
        <authorList>
            <person name="Kuncharoen N."/>
            <person name="Pittayakhajonwut P."/>
            <person name="Tanasupawat S."/>
        </authorList>
    </citation>
    <scope>NUCLEOTIDE SEQUENCE [LARGE SCALE GENOMIC DNA]</scope>
    <source>
        <strain evidence="1 3">WPS1-2</strain>
    </source>
</reference>
<sequence length="183" mass="20516">MPTRHSRHGLTLSPEYRMVVLRDVYCDAAVNSSAAISEANKNVAASTGYDIYIVVSQDLIRVRADVEIWDEAPDDDLCAHGWAGPLTFDLDCPTGNLQVGDIFGTVITGIDPPKGPGRYAVVLFHRGREQAERARYEILKVMGTDGDDERIADLQRQHSGIEQYLMRIWWQTDLPPDEDDEDL</sequence>
<name>A0A420F107_9ACTN</name>
<dbReference type="RefSeq" id="WP_120328970.1">
    <property type="nucleotide sequence ID" value="NZ_CP108084.1"/>
</dbReference>
<dbReference type="EMBL" id="RAQQ01000009">
    <property type="protein sequence ID" value="RKF26618.1"/>
    <property type="molecule type" value="Genomic_DNA"/>
</dbReference>